<feature type="transmembrane region" description="Helical" evidence="5">
    <location>
        <begin position="119"/>
        <end position="142"/>
    </location>
</feature>
<organism evidence="6 7">
    <name type="scientific">Mollisia scopiformis</name>
    <name type="common">Conifer needle endophyte fungus</name>
    <name type="synonym">Phialocephala scopiformis</name>
    <dbReference type="NCBI Taxonomy" id="149040"/>
    <lineage>
        <taxon>Eukaryota</taxon>
        <taxon>Fungi</taxon>
        <taxon>Dikarya</taxon>
        <taxon>Ascomycota</taxon>
        <taxon>Pezizomycotina</taxon>
        <taxon>Leotiomycetes</taxon>
        <taxon>Helotiales</taxon>
        <taxon>Mollisiaceae</taxon>
        <taxon>Mollisia</taxon>
    </lineage>
</organism>
<feature type="transmembrane region" description="Helical" evidence="5">
    <location>
        <begin position="154"/>
        <end position="180"/>
    </location>
</feature>
<dbReference type="RefSeq" id="XP_018065814.1">
    <property type="nucleotide sequence ID" value="XM_018221422.1"/>
</dbReference>
<dbReference type="OrthoDB" id="3358017at2759"/>
<feature type="transmembrane region" description="Helical" evidence="5">
    <location>
        <begin position="16"/>
        <end position="36"/>
    </location>
</feature>
<feature type="transmembrane region" description="Helical" evidence="5">
    <location>
        <begin position="43"/>
        <end position="66"/>
    </location>
</feature>
<feature type="transmembrane region" description="Helical" evidence="5">
    <location>
        <begin position="232"/>
        <end position="252"/>
    </location>
</feature>
<proteinExistence type="predicted"/>
<feature type="transmembrane region" description="Helical" evidence="5">
    <location>
        <begin position="201"/>
        <end position="220"/>
    </location>
</feature>
<evidence type="ECO:0000256" key="3">
    <source>
        <dbReference type="ARBA" id="ARBA00022989"/>
    </source>
</evidence>
<name>A0A194WUX0_MOLSC</name>
<dbReference type="PANTHER" id="PTHR31465">
    <property type="entry name" value="PROTEIN RTA1-RELATED"/>
    <property type="match status" value="1"/>
</dbReference>
<evidence type="ECO:0000313" key="7">
    <source>
        <dbReference type="Proteomes" id="UP000070700"/>
    </source>
</evidence>
<dbReference type="KEGG" id="psco:LY89DRAFT_758098"/>
<dbReference type="Pfam" id="PF04479">
    <property type="entry name" value="RTA1"/>
    <property type="match status" value="1"/>
</dbReference>
<comment type="subcellular location">
    <subcellularLocation>
        <location evidence="1">Membrane</location>
        <topology evidence="1">Multi-pass membrane protein</topology>
    </subcellularLocation>
</comment>
<gene>
    <name evidence="6" type="ORF">LY89DRAFT_758098</name>
</gene>
<keyword evidence="3 5" id="KW-1133">Transmembrane helix</keyword>
<feature type="transmembrane region" description="Helical" evidence="5">
    <location>
        <begin position="78"/>
        <end position="98"/>
    </location>
</feature>
<dbReference type="GO" id="GO:0016020">
    <property type="term" value="C:membrane"/>
    <property type="evidence" value="ECO:0007669"/>
    <property type="project" value="UniProtKB-SubCell"/>
</dbReference>
<dbReference type="AlphaFoldDB" id="A0A194WUX0"/>
<keyword evidence="7" id="KW-1185">Reference proteome</keyword>
<protein>
    <submittedName>
        <fullName evidence="6">RTA1-domain-containing protein</fullName>
    </submittedName>
</protein>
<evidence type="ECO:0000256" key="2">
    <source>
        <dbReference type="ARBA" id="ARBA00022692"/>
    </source>
</evidence>
<evidence type="ECO:0000256" key="5">
    <source>
        <dbReference type="SAM" id="Phobius"/>
    </source>
</evidence>
<dbReference type="InterPro" id="IPR007568">
    <property type="entry name" value="RTA1"/>
</dbReference>
<dbReference type="GeneID" id="28831148"/>
<dbReference type="Proteomes" id="UP000070700">
    <property type="component" value="Unassembled WGS sequence"/>
</dbReference>
<sequence>MSDSDSTYEAYRYNPSLGAAVAFVVLFTSTTTFHLYQMIRTRTWYFIPFVVGGAFEFIGYIGRAISSQQSPNWTIGPYLVQTLFLLLAPALFSASVYIQLGRIILLVDGEDHSIIKKRWLTKIFVTGDVLSFLTQAIGGSIMASGTLSAMHTGAHIIVGGLFIQVVFFGLFMVVAFVFDFKLHKYPTPDPAIPSQKHLKTLYIASILIMIRSLFRVVEYIEGNNGYLLRHEYYLYISDAVLMLGVMVLFNVIHPSEVHALLRGGKVSKGFRMITLNTSKLSSTSSDETGVV</sequence>
<keyword evidence="4 5" id="KW-0472">Membrane</keyword>
<dbReference type="InParanoid" id="A0A194WUX0"/>
<accession>A0A194WUX0</accession>
<keyword evidence="2 5" id="KW-0812">Transmembrane</keyword>
<reference evidence="6 7" key="1">
    <citation type="submission" date="2015-10" db="EMBL/GenBank/DDBJ databases">
        <title>Full genome of DAOMC 229536 Phialocephala scopiformis, a fungal endophyte of spruce producing the potent anti-insectan compound rugulosin.</title>
        <authorList>
            <consortium name="DOE Joint Genome Institute"/>
            <person name="Walker A.K."/>
            <person name="Frasz S.L."/>
            <person name="Seifert K.A."/>
            <person name="Miller J.D."/>
            <person name="Mondo S.J."/>
            <person name="Labutti K."/>
            <person name="Lipzen A."/>
            <person name="Dockter R."/>
            <person name="Kennedy M."/>
            <person name="Grigoriev I.V."/>
            <person name="Spatafora J.W."/>
        </authorList>
    </citation>
    <scope>NUCLEOTIDE SEQUENCE [LARGE SCALE GENOMIC DNA]</scope>
    <source>
        <strain evidence="6 7">CBS 120377</strain>
    </source>
</reference>
<dbReference type="PANTHER" id="PTHR31465:SF1">
    <property type="entry name" value="PROTEIN RTA1-RELATED"/>
    <property type="match status" value="1"/>
</dbReference>
<dbReference type="FunCoup" id="A0A194WUX0">
    <property type="interactions" value="39"/>
</dbReference>
<dbReference type="EMBL" id="KQ947426">
    <property type="protein sequence ID" value="KUJ11459.1"/>
    <property type="molecule type" value="Genomic_DNA"/>
</dbReference>
<evidence type="ECO:0000256" key="4">
    <source>
        <dbReference type="ARBA" id="ARBA00023136"/>
    </source>
</evidence>
<evidence type="ECO:0000256" key="1">
    <source>
        <dbReference type="ARBA" id="ARBA00004141"/>
    </source>
</evidence>
<evidence type="ECO:0000313" key="6">
    <source>
        <dbReference type="EMBL" id="KUJ11459.1"/>
    </source>
</evidence>